<keyword evidence="2" id="KW-0614">Plasmid</keyword>
<evidence type="ECO:0000259" key="1">
    <source>
        <dbReference type="SMART" id="SM00507"/>
    </source>
</evidence>
<dbReference type="KEGG" id="aper:A0U91_14940"/>
<reference evidence="2 3" key="1">
    <citation type="submission" date="2016-03" db="EMBL/GenBank/DDBJ databases">
        <title>Acetic acid bacteria sequencing.</title>
        <authorList>
            <person name="Brandt J."/>
            <person name="Jakob F."/>
            <person name="Vogel R.F."/>
        </authorList>
    </citation>
    <scope>NUCLEOTIDE SEQUENCE [LARGE SCALE GENOMIC DNA]</scope>
    <source>
        <strain evidence="2 3">TMW2.1084</strain>
        <plasmid evidence="3">pac1084_1</plasmid>
    </source>
</reference>
<evidence type="ECO:0000313" key="3">
    <source>
        <dbReference type="Proteomes" id="UP000189055"/>
    </source>
</evidence>
<name>A0A1U9LIT8_9PROT</name>
<feature type="domain" description="HNH nuclease" evidence="1">
    <location>
        <begin position="37"/>
        <end position="87"/>
    </location>
</feature>
<proteinExistence type="predicted"/>
<dbReference type="InterPro" id="IPR003615">
    <property type="entry name" value="HNH_nuc"/>
</dbReference>
<sequence length="260" mass="28753">MALRPEKKLLPLVLSAKASNWSERRHDQEELGREFQKAKDKALQRDGYRCRFCGFYSRTDMEVSHLDSDHDNNDISNLAASCFFCHSLDHIGHSGSLKESVLIWLPEISQAQLNHIVRTCVVARFTCCDQPISASAKPGQKVSPIAEGPSILAAADAVMAALSDRAGEAERLVGTSSAKEMGNILQDMSIQRPDLYDQRGERLYGIRLFNLGVKMANGKNVISDHVKQWISPQDSGAYATGLKADTWKNVMTSVLGISQF</sequence>
<dbReference type="Gene3D" id="1.10.30.50">
    <property type="match status" value="1"/>
</dbReference>
<gene>
    <name evidence="2" type="ORF">A0U91_14940</name>
</gene>
<accession>A0A1U9LIT8</accession>
<organism evidence="2 3">
    <name type="scientific">Acetobacter persici</name>
    <dbReference type="NCBI Taxonomy" id="1076596"/>
    <lineage>
        <taxon>Bacteria</taxon>
        <taxon>Pseudomonadati</taxon>
        <taxon>Pseudomonadota</taxon>
        <taxon>Alphaproteobacteria</taxon>
        <taxon>Acetobacterales</taxon>
        <taxon>Acetobacteraceae</taxon>
        <taxon>Acetobacter</taxon>
    </lineage>
</organism>
<dbReference type="AlphaFoldDB" id="A0A1U9LIT8"/>
<dbReference type="SMART" id="SM00507">
    <property type="entry name" value="HNHc"/>
    <property type="match status" value="1"/>
</dbReference>
<geneLocation type="plasmid" evidence="3">
    <name>pac1084_1</name>
</geneLocation>
<protein>
    <recommendedName>
        <fullName evidence="1">HNH nuclease domain-containing protein</fullName>
    </recommendedName>
</protein>
<dbReference type="EMBL" id="CP014688">
    <property type="protein sequence ID" value="AQT06318.1"/>
    <property type="molecule type" value="Genomic_DNA"/>
</dbReference>
<dbReference type="Proteomes" id="UP000189055">
    <property type="component" value="Plasmid pAC1084_1"/>
</dbReference>
<dbReference type="RefSeq" id="WP_077931947.1">
    <property type="nucleotide sequence ID" value="NZ_CP014688.1"/>
</dbReference>
<dbReference type="CDD" id="cd00085">
    <property type="entry name" value="HNHc"/>
    <property type="match status" value="1"/>
</dbReference>
<evidence type="ECO:0000313" key="2">
    <source>
        <dbReference type="EMBL" id="AQT06318.1"/>
    </source>
</evidence>